<dbReference type="Gene3D" id="3.30.1050.10">
    <property type="entry name" value="SCP2 sterol-binding domain"/>
    <property type="match status" value="1"/>
</dbReference>
<proteinExistence type="predicted"/>
<name>A0ABW1T1M7_9ACTN</name>
<dbReference type="RefSeq" id="WP_386766953.1">
    <property type="nucleotide sequence ID" value="NZ_JBHSTI010000008.1"/>
</dbReference>
<dbReference type="EMBL" id="JBHSTI010000008">
    <property type="protein sequence ID" value="MFC6238603.1"/>
    <property type="molecule type" value="Genomic_DNA"/>
</dbReference>
<protein>
    <submittedName>
        <fullName evidence="1">Sterol-binding protein</fullName>
    </submittedName>
</protein>
<dbReference type="Proteomes" id="UP001596138">
    <property type="component" value="Unassembled WGS sequence"/>
</dbReference>
<comment type="caution">
    <text evidence="1">The sequence shown here is derived from an EMBL/GenBank/DDBJ whole genome shotgun (WGS) entry which is preliminary data.</text>
</comment>
<organism evidence="1 2">
    <name type="scientific">Longivirga aurantiaca</name>
    <dbReference type="NCBI Taxonomy" id="1837743"/>
    <lineage>
        <taxon>Bacteria</taxon>
        <taxon>Bacillati</taxon>
        <taxon>Actinomycetota</taxon>
        <taxon>Actinomycetes</taxon>
        <taxon>Sporichthyales</taxon>
        <taxon>Sporichthyaceae</taxon>
        <taxon>Longivirga</taxon>
    </lineage>
</organism>
<evidence type="ECO:0000313" key="1">
    <source>
        <dbReference type="EMBL" id="MFC6238603.1"/>
    </source>
</evidence>
<gene>
    <name evidence="1" type="ORF">ACFQGU_12000</name>
</gene>
<accession>A0ABW1T1M7</accession>
<reference evidence="2" key="1">
    <citation type="journal article" date="2019" name="Int. J. Syst. Evol. Microbiol.">
        <title>The Global Catalogue of Microorganisms (GCM) 10K type strain sequencing project: providing services to taxonomists for standard genome sequencing and annotation.</title>
        <authorList>
            <consortium name="The Broad Institute Genomics Platform"/>
            <consortium name="The Broad Institute Genome Sequencing Center for Infectious Disease"/>
            <person name="Wu L."/>
            <person name="Ma J."/>
        </authorList>
    </citation>
    <scope>NUCLEOTIDE SEQUENCE [LARGE SCALE GENOMIC DNA]</scope>
    <source>
        <strain evidence="2">CGMCC 4.7317</strain>
    </source>
</reference>
<dbReference type="InterPro" id="IPR036527">
    <property type="entry name" value="SCP2_sterol-bd_dom_sf"/>
</dbReference>
<sequence>MATVESVRAGLEALVASMDDLDPDTRRKIPDRALSAYFTDLDTAFAGRLQSGSLVDVVEIDPAARKDAHLRLALDSDTFLSIVEGRLDFAHAWGHGKVRVDARIRDIWELRKFL</sequence>
<dbReference type="SUPFAM" id="SSF55718">
    <property type="entry name" value="SCP-like"/>
    <property type="match status" value="1"/>
</dbReference>
<evidence type="ECO:0000313" key="2">
    <source>
        <dbReference type="Proteomes" id="UP001596138"/>
    </source>
</evidence>
<keyword evidence="2" id="KW-1185">Reference proteome</keyword>